<organism evidence="1 2">
    <name type="scientific">Holotrichia oblita</name>
    <name type="common">Chafer beetle</name>
    <dbReference type="NCBI Taxonomy" id="644536"/>
    <lineage>
        <taxon>Eukaryota</taxon>
        <taxon>Metazoa</taxon>
        <taxon>Ecdysozoa</taxon>
        <taxon>Arthropoda</taxon>
        <taxon>Hexapoda</taxon>
        <taxon>Insecta</taxon>
        <taxon>Pterygota</taxon>
        <taxon>Neoptera</taxon>
        <taxon>Endopterygota</taxon>
        <taxon>Coleoptera</taxon>
        <taxon>Polyphaga</taxon>
        <taxon>Scarabaeiformia</taxon>
        <taxon>Scarabaeidae</taxon>
        <taxon>Melolonthinae</taxon>
        <taxon>Holotrichia</taxon>
    </lineage>
</organism>
<comment type="caution">
    <text evidence="1">The sequence shown here is derived from an EMBL/GenBank/DDBJ whole genome shotgun (WGS) entry which is preliminary data.</text>
</comment>
<evidence type="ECO:0000313" key="2">
    <source>
        <dbReference type="Proteomes" id="UP001056778"/>
    </source>
</evidence>
<keyword evidence="1" id="KW-0689">Ribosomal protein</keyword>
<gene>
    <name evidence="1" type="ORF">MML48_9g00014670</name>
</gene>
<reference evidence="1" key="1">
    <citation type="submission" date="2022-04" db="EMBL/GenBank/DDBJ databases">
        <title>Chromosome-scale genome assembly of Holotrichia oblita Faldermann.</title>
        <authorList>
            <person name="Rongchong L."/>
        </authorList>
    </citation>
    <scope>NUCLEOTIDE SEQUENCE</scope>
    <source>
        <strain evidence="1">81SQS9</strain>
    </source>
</reference>
<name>A0ACB9SQX2_HOLOL</name>
<sequence length="180" mass="20780">MLKPTILLKPEYSNIKFLCRNISKNDAISPILTNRNPRNLEKLRIGYKPDGYHLENKGRSFWHKLKLTISGRYISASIQHFENGKVIRASTNEWALRKQLYSSTDYSAYTNLARVFAQRCLQMGIIEVRSDVEPSNPDGKIAAFLKTLEENGLTLTEPPQFKPAQPWDLQREEKPWEVST</sequence>
<proteinExistence type="predicted"/>
<keyword evidence="2" id="KW-1185">Reference proteome</keyword>
<accession>A0ACB9SQX2</accession>
<dbReference type="EMBL" id="CM043023">
    <property type="protein sequence ID" value="KAI4454550.1"/>
    <property type="molecule type" value="Genomic_DNA"/>
</dbReference>
<protein>
    <submittedName>
        <fullName evidence="1">39s ribosomal protein l18 mitochondrial</fullName>
    </submittedName>
</protein>
<evidence type="ECO:0000313" key="1">
    <source>
        <dbReference type="EMBL" id="KAI4454550.1"/>
    </source>
</evidence>
<dbReference type="Proteomes" id="UP001056778">
    <property type="component" value="Chromosome 9"/>
</dbReference>
<keyword evidence="1" id="KW-0687">Ribonucleoprotein</keyword>